<dbReference type="PROSITE" id="PS50017">
    <property type="entry name" value="DEATH_DOMAIN"/>
    <property type="match status" value="1"/>
</dbReference>
<evidence type="ECO:0000259" key="3">
    <source>
        <dbReference type="PROSITE" id="PS50168"/>
    </source>
</evidence>
<evidence type="ECO:0000256" key="1">
    <source>
        <dbReference type="SAM" id="MobiDB-lite"/>
    </source>
</evidence>
<feature type="region of interest" description="Disordered" evidence="1">
    <location>
        <begin position="93"/>
        <end position="122"/>
    </location>
</feature>
<dbReference type="GO" id="GO:0042981">
    <property type="term" value="P:regulation of apoptotic process"/>
    <property type="evidence" value="ECO:0007669"/>
    <property type="project" value="InterPro"/>
</dbReference>
<keyword evidence="5" id="KW-1185">Reference proteome</keyword>
<dbReference type="InterPro" id="IPR011029">
    <property type="entry name" value="DEATH-like_dom_sf"/>
</dbReference>
<dbReference type="PROSITE" id="PS50168">
    <property type="entry name" value="DED"/>
    <property type="match status" value="1"/>
</dbReference>
<evidence type="ECO:0000313" key="5">
    <source>
        <dbReference type="Proteomes" id="UP000887568"/>
    </source>
</evidence>
<protein>
    <submittedName>
        <fullName evidence="4">Uncharacterized protein</fullName>
    </submittedName>
</protein>
<feature type="domain" description="Death" evidence="2">
    <location>
        <begin position="154"/>
        <end position="200"/>
    </location>
</feature>
<dbReference type="SUPFAM" id="SSF47986">
    <property type="entry name" value="DEATH domain"/>
    <property type="match status" value="2"/>
</dbReference>
<evidence type="ECO:0000313" key="4">
    <source>
        <dbReference type="EnsemblMetazoa" id="XP_038075870.1"/>
    </source>
</evidence>
<dbReference type="GO" id="GO:0007165">
    <property type="term" value="P:signal transduction"/>
    <property type="evidence" value="ECO:0007669"/>
    <property type="project" value="InterPro"/>
</dbReference>
<dbReference type="EnsemblMetazoa" id="XM_038219942.1">
    <property type="protein sequence ID" value="XP_038075870.1"/>
    <property type="gene ID" value="LOC119743520"/>
</dbReference>
<dbReference type="AlphaFoldDB" id="A0A914BIY5"/>
<dbReference type="OMA" id="NDIFQCK"/>
<feature type="domain" description="DED" evidence="3">
    <location>
        <begin position="10"/>
        <end position="88"/>
    </location>
</feature>
<dbReference type="Proteomes" id="UP000887568">
    <property type="component" value="Unplaced"/>
</dbReference>
<dbReference type="OrthoDB" id="10058437at2759"/>
<dbReference type="InterPro" id="IPR001875">
    <property type="entry name" value="DED_dom"/>
</dbReference>
<dbReference type="Pfam" id="PF00531">
    <property type="entry name" value="Death"/>
    <property type="match status" value="1"/>
</dbReference>
<dbReference type="GeneID" id="119743520"/>
<name>A0A914BIY5_PATMI</name>
<organism evidence="4 5">
    <name type="scientific">Patiria miniata</name>
    <name type="common">Bat star</name>
    <name type="synonym">Asterina miniata</name>
    <dbReference type="NCBI Taxonomy" id="46514"/>
    <lineage>
        <taxon>Eukaryota</taxon>
        <taxon>Metazoa</taxon>
        <taxon>Echinodermata</taxon>
        <taxon>Eleutherozoa</taxon>
        <taxon>Asterozoa</taxon>
        <taxon>Asteroidea</taxon>
        <taxon>Valvatacea</taxon>
        <taxon>Valvatida</taxon>
        <taxon>Asterinidae</taxon>
        <taxon>Patiria</taxon>
    </lineage>
</organism>
<sequence>MSYLGPPPAQHVILLDKISRALIAEDIPRFKNRCLAEGVRPGEVERHSVLELLQLLDRRRVIAPGKYDKLVQVLTDIGRGDLVQEFFPLKRGQENQSTASPISCQKETDNHPPHHHCRHHSATPTMNSVVTEKALSWLASKMGADWEQIGIQCLGMSKNDIFQCKADNPYTVQNQIFSLLNKWRCRSGYNVTYAQLFEMLLQFQEFDKNILEEMQTKIPTF</sequence>
<dbReference type="RefSeq" id="XP_038075870.1">
    <property type="nucleotide sequence ID" value="XM_038219942.1"/>
</dbReference>
<dbReference type="InterPro" id="IPR000488">
    <property type="entry name" value="Death_dom"/>
</dbReference>
<feature type="compositionally biased region" description="Polar residues" evidence="1">
    <location>
        <begin position="94"/>
        <end position="105"/>
    </location>
</feature>
<reference evidence="4" key="1">
    <citation type="submission" date="2022-11" db="UniProtKB">
        <authorList>
            <consortium name="EnsemblMetazoa"/>
        </authorList>
    </citation>
    <scope>IDENTIFICATION</scope>
</reference>
<accession>A0A914BIY5</accession>
<dbReference type="Gene3D" id="1.10.533.10">
    <property type="entry name" value="Death Domain, Fas"/>
    <property type="match status" value="2"/>
</dbReference>
<evidence type="ECO:0000259" key="2">
    <source>
        <dbReference type="PROSITE" id="PS50017"/>
    </source>
</evidence>
<proteinExistence type="predicted"/>